<dbReference type="AlphaFoldDB" id="A0A7J5L0I9"/>
<dbReference type="Proteomes" id="UP000440773">
    <property type="component" value="Unassembled WGS sequence"/>
</dbReference>
<evidence type="ECO:0000313" key="2">
    <source>
        <dbReference type="EMBL" id="KAB5280226.1"/>
    </source>
</evidence>
<dbReference type="RefSeq" id="WP_147341836.1">
    <property type="nucleotide sequence ID" value="NZ_QRWN01000064.1"/>
</dbReference>
<organism evidence="2 3">
    <name type="scientific">Bacteroides stercoris</name>
    <dbReference type="NCBI Taxonomy" id="46506"/>
    <lineage>
        <taxon>Bacteria</taxon>
        <taxon>Pseudomonadati</taxon>
        <taxon>Bacteroidota</taxon>
        <taxon>Bacteroidia</taxon>
        <taxon>Bacteroidales</taxon>
        <taxon>Bacteroidaceae</taxon>
        <taxon>Bacteroides</taxon>
    </lineage>
</organism>
<reference evidence="2 3" key="1">
    <citation type="journal article" date="2019" name="Nat. Med.">
        <title>A library of human gut bacterial isolates paired with longitudinal multiomics data enables mechanistic microbiome research.</title>
        <authorList>
            <person name="Poyet M."/>
            <person name="Groussin M."/>
            <person name="Gibbons S.M."/>
            <person name="Avila-Pacheco J."/>
            <person name="Jiang X."/>
            <person name="Kearney S.M."/>
            <person name="Perrotta A.R."/>
            <person name="Berdy B."/>
            <person name="Zhao S."/>
            <person name="Lieberman T.D."/>
            <person name="Swanson P.K."/>
            <person name="Smith M."/>
            <person name="Roesemann S."/>
            <person name="Alexander J.E."/>
            <person name="Rich S.A."/>
            <person name="Livny J."/>
            <person name="Vlamakis H."/>
            <person name="Clish C."/>
            <person name="Bullock K."/>
            <person name="Deik A."/>
            <person name="Scott J."/>
            <person name="Pierce K.A."/>
            <person name="Xavier R.J."/>
            <person name="Alm E.J."/>
        </authorList>
    </citation>
    <scope>NUCLEOTIDE SEQUENCE [LARGE SCALE GENOMIC DNA]</scope>
    <source>
        <strain evidence="2 3">BIOML-A17</strain>
    </source>
</reference>
<accession>A0A7J5L0I9</accession>
<evidence type="ECO:0008006" key="4">
    <source>
        <dbReference type="Google" id="ProtNLM"/>
    </source>
</evidence>
<dbReference type="PROSITE" id="PS51257">
    <property type="entry name" value="PROKAR_LIPOPROTEIN"/>
    <property type="match status" value="1"/>
</dbReference>
<keyword evidence="1" id="KW-0732">Signal</keyword>
<proteinExistence type="predicted"/>
<name>A0A7J5L0I9_BACSE</name>
<feature type="signal peptide" evidence="1">
    <location>
        <begin position="1"/>
        <end position="27"/>
    </location>
</feature>
<protein>
    <recommendedName>
        <fullName evidence="4">Lipoprotein</fullName>
    </recommendedName>
</protein>
<dbReference type="EMBL" id="WCLP01000036">
    <property type="protein sequence ID" value="KAB5280226.1"/>
    <property type="molecule type" value="Genomic_DNA"/>
</dbReference>
<feature type="chain" id="PRO_5029795611" description="Lipoprotein" evidence="1">
    <location>
        <begin position="28"/>
        <end position="133"/>
    </location>
</feature>
<comment type="caution">
    <text evidence="2">The sequence shown here is derived from an EMBL/GenBank/DDBJ whole genome shotgun (WGS) entry which is preliminary data.</text>
</comment>
<evidence type="ECO:0000313" key="3">
    <source>
        <dbReference type="Proteomes" id="UP000440773"/>
    </source>
</evidence>
<evidence type="ECO:0000256" key="1">
    <source>
        <dbReference type="SAM" id="SignalP"/>
    </source>
</evidence>
<gene>
    <name evidence="2" type="ORF">F9962_13330</name>
</gene>
<sequence length="133" mass="15001">MKKKFKWMSAMLTMCILAITMTVVSCSDDDEKTNVWYALGFTEINTSSPDALREMGEIEAAYKKALGITESPFSKFGTVEECNQQVLNACQQAENALKEKSWKGTYVFEITNANSEQVIYQKKFKANDDNALL</sequence>